<name>A0A1I7SU28_BURXY</name>
<evidence type="ECO:0000256" key="1">
    <source>
        <dbReference type="SAM" id="MobiDB-lite"/>
    </source>
</evidence>
<dbReference type="PANTHER" id="PTHR36522:SF1">
    <property type="entry name" value="AT HOOK-CONTAINING PROTEIN ATTF-4"/>
    <property type="match status" value="1"/>
</dbReference>
<protein>
    <submittedName>
        <fullName evidence="3">Uncharacterized protein</fullName>
    </submittedName>
</protein>
<accession>A0A1I7SU28</accession>
<reference evidence="3" key="1">
    <citation type="submission" date="2016-11" db="UniProtKB">
        <authorList>
            <consortium name="WormBaseParasite"/>
        </authorList>
    </citation>
    <scope>IDENTIFICATION</scope>
</reference>
<dbReference type="InterPro" id="IPR038839">
    <property type="entry name" value="Attf-4-like"/>
</dbReference>
<feature type="region of interest" description="Disordered" evidence="1">
    <location>
        <begin position="217"/>
        <end position="263"/>
    </location>
</feature>
<dbReference type="WBParaSite" id="BXY_1654900.1">
    <property type="protein sequence ID" value="BXY_1654900.1"/>
    <property type="gene ID" value="BXY_1654900"/>
</dbReference>
<proteinExistence type="predicted"/>
<evidence type="ECO:0000313" key="2">
    <source>
        <dbReference type="Proteomes" id="UP000095284"/>
    </source>
</evidence>
<feature type="compositionally biased region" description="Polar residues" evidence="1">
    <location>
        <begin position="217"/>
        <end position="226"/>
    </location>
</feature>
<dbReference type="Proteomes" id="UP000095284">
    <property type="component" value="Unplaced"/>
</dbReference>
<organism evidence="2 3">
    <name type="scientific">Bursaphelenchus xylophilus</name>
    <name type="common">Pinewood nematode worm</name>
    <name type="synonym">Aphelenchoides xylophilus</name>
    <dbReference type="NCBI Taxonomy" id="6326"/>
    <lineage>
        <taxon>Eukaryota</taxon>
        <taxon>Metazoa</taxon>
        <taxon>Ecdysozoa</taxon>
        <taxon>Nematoda</taxon>
        <taxon>Chromadorea</taxon>
        <taxon>Rhabditida</taxon>
        <taxon>Tylenchina</taxon>
        <taxon>Tylenchomorpha</taxon>
        <taxon>Aphelenchoidea</taxon>
        <taxon>Aphelenchoididae</taxon>
        <taxon>Bursaphelenchus</taxon>
    </lineage>
</organism>
<dbReference type="AlphaFoldDB" id="A0A1I7SU28"/>
<feature type="compositionally biased region" description="Polar residues" evidence="1">
    <location>
        <begin position="235"/>
        <end position="254"/>
    </location>
</feature>
<dbReference type="eggNOG" id="ENOG502S76T">
    <property type="taxonomic scope" value="Eukaryota"/>
</dbReference>
<feature type="region of interest" description="Disordered" evidence="1">
    <location>
        <begin position="1"/>
        <end position="60"/>
    </location>
</feature>
<evidence type="ECO:0000313" key="3">
    <source>
        <dbReference type="WBParaSite" id="BXY_1654900.1"/>
    </source>
</evidence>
<sequence length="405" mass="44907">MLDPQNPQAKENILLQTLLDRYPNDAEEENDHHDEQAESASTSSKYNGTSENGRTTQSPVNISGDVAFELTKQLSFVSHNLIKLLNGIGQKPCACHDCLKCIHKYLPDSEQSSSRGNSVPCTPNPLAFDLMNNMVKTYQKKDTDEVEYLEDGTVKRGRKSKYCTPERKKQVAAYAELYGATAASKAFGIPAAVSAYYHRKLRKIVIGDDEVFNSLKSMNPPQNGSYEDQKERISGSFNPASPSVSTTGFLSNPQLRGRGRGRPKLIGDDLDAELVEHMVGVKKRVPRGHLTASYALEVARGYIASKQPSLLEENGGPINLKTTWAMKLVARTNERYHELYGNGNCESVDDLLANLGQVNEDVNPTSAPEIRNIRSLDLSFAFHQTNKSQNEETENLTEIVNRQPS</sequence>
<feature type="region of interest" description="Disordered" evidence="1">
    <location>
        <begin position="386"/>
        <end position="405"/>
    </location>
</feature>
<dbReference type="PANTHER" id="PTHR36522">
    <property type="entry name" value="AT HOOK-CONTAINING PROTEIN ATTF-4"/>
    <property type="match status" value="1"/>
</dbReference>
<feature type="compositionally biased region" description="Polar residues" evidence="1">
    <location>
        <begin position="39"/>
        <end position="60"/>
    </location>
</feature>
<feature type="compositionally biased region" description="Polar residues" evidence="1">
    <location>
        <begin position="396"/>
        <end position="405"/>
    </location>
</feature>